<gene>
    <name evidence="2" type="primary">Dsec\GM16500</name>
    <name evidence="2" type="ORF">Dsec_GM16500</name>
</gene>
<proteinExistence type="predicted"/>
<dbReference type="Proteomes" id="UP000001292">
    <property type="component" value="Unassembled WGS sequence"/>
</dbReference>
<dbReference type="HOGENOM" id="CLU_2361969_0_0_1"/>
<protein>
    <submittedName>
        <fullName evidence="2">GM16500</fullName>
    </submittedName>
</protein>
<dbReference type="AlphaFoldDB" id="B4II05"/>
<name>B4II05_DROSE</name>
<keyword evidence="3" id="KW-1185">Reference proteome</keyword>
<dbReference type="EMBL" id="CH480841">
    <property type="protein sequence ID" value="EDW49531.1"/>
    <property type="molecule type" value="Genomic_DNA"/>
</dbReference>
<feature type="compositionally biased region" description="Basic and acidic residues" evidence="1">
    <location>
        <begin position="1"/>
        <end position="12"/>
    </location>
</feature>
<reference evidence="2 3" key="1">
    <citation type="journal article" date="2007" name="Nature">
        <title>Evolution of genes and genomes on the Drosophila phylogeny.</title>
        <authorList>
            <consortium name="Drosophila 12 Genomes Consortium"/>
            <person name="Clark A.G."/>
            <person name="Eisen M.B."/>
            <person name="Smith D.R."/>
            <person name="Bergman C.M."/>
            <person name="Oliver B."/>
            <person name="Markow T.A."/>
            <person name="Kaufman T.C."/>
            <person name="Kellis M."/>
            <person name="Gelbart W."/>
            <person name="Iyer V.N."/>
            <person name="Pollard D.A."/>
            <person name="Sackton T.B."/>
            <person name="Larracuente A.M."/>
            <person name="Singh N.D."/>
            <person name="Abad J.P."/>
            <person name="Abt D.N."/>
            <person name="Adryan B."/>
            <person name="Aguade M."/>
            <person name="Akashi H."/>
            <person name="Anderson W.W."/>
            <person name="Aquadro C.F."/>
            <person name="Ardell D.H."/>
            <person name="Arguello R."/>
            <person name="Artieri C.G."/>
            <person name="Barbash D.A."/>
            <person name="Barker D."/>
            <person name="Barsanti P."/>
            <person name="Batterham P."/>
            <person name="Batzoglou S."/>
            <person name="Begun D."/>
            <person name="Bhutkar A."/>
            <person name="Blanco E."/>
            <person name="Bosak S.A."/>
            <person name="Bradley R.K."/>
            <person name="Brand A.D."/>
            <person name="Brent M.R."/>
            <person name="Brooks A.N."/>
            <person name="Brown R.H."/>
            <person name="Butlin R.K."/>
            <person name="Caggese C."/>
            <person name="Calvi B.R."/>
            <person name="Bernardo de Carvalho A."/>
            <person name="Caspi A."/>
            <person name="Castrezana S."/>
            <person name="Celniker S.E."/>
            <person name="Chang J.L."/>
            <person name="Chapple C."/>
            <person name="Chatterji S."/>
            <person name="Chinwalla A."/>
            <person name="Civetta A."/>
            <person name="Clifton S.W."/>
            <person name="Comeron J.M."/>
            <person name="Costello J.C."/>
            <person name="Coyne J.A."/>
            <person name="Daub J."/>
            <person name="David R.G."/>
            <person name="Delcher A.L."/>
            <person name="Delehaunty K."/>
            <person name="Do C.B."/>
            <person name="Ebling H."/>
            <person name="Edwards K."/>
            <person name="Eickbush T."/>
            <person name="Evans J.D."/>
            <person name="Filipski A."/>
            <person name="Findeiss S."/>
            <person name="Freyhult E."/>
            <person name="Fulton L."/>
            <person name="Fulton R."/>
            <person name="Garcia A.C."/>
            <person name="Gardiner A."/>
            <person name="Garfield D.A."/>
            <person name="Garvin B.E."/>
            <person name="Gibson G."/>
            <person name="Gilbert D."/>
            <person name="Gnerre S."/>
            <person name="Godfrey J."/>
            <person name="Good R."/>
            <person name="Gotea V."/>
            <person name="Gravely B."/>
            <person name="Greenberg A.J."/>
            <person name="Griffiths-Jones S."/>
            <person name="Gross S."/>
            <person name="Guigo R."/>
            <person name="Gustafson E.A."/>
            <person name="Haerty W."/>
            <person name="Hahn M.W."/>
            <person name="Halligan D.L."/>
            <person name="Halpern A.L."/>
            <person name="Halter G.M."/>
            <person name="Han M.V."/>
            <person name="Heger A."/>
            <person name="Hillier L."/>
            <person name="Hinrichs A.S."/>
            <person name="Holmes I."/>
            <person name="Hoskins R.A."/>
            <person name="Hubisz M.J."/>
            <person name="Hultmark D."/>
            <person name="Huntley M.A."/>
            <person name="Jaffe D.B."/>
            <person name="Jagadeeshan S."/>
            <person name="Jeck W.R."/>
            <person name="Johnson J."/>
            <person name="Jones C.D."/>
            <person name="Jordan W.C."/>
            <person name="Karpen G.H."/>
            <person name="Kataoka E."/>
            <person name="Keightley P.D."/>
            <person name="Kheradpour P."/>
            <person name="Kirkness E.F."/>
            <person name="Koerich L.B."/>
            <person name="Kristiansen K."/>
            <person name="Kudrna D."/>
            <person name="Kulathinal R.J."/>
            <person name="Kumar S."/>
            <person name="Kwok R."/>
            <person name="Lander E."/>
            <person name="Langley C.H."/>
            <person name="Lapoint R."/>
            <person name="Lazzaro B.P."/>
            <person name="Lee S.J."/>
            <person name="Levesque L."/>
            <person name="Li R."/>
            <person name="Lin C.F."/>
            <person name="Lin M.F."/>
            <person name="Lindblad-Toh K."/>
            <person name="Llopart A."/>
            <person name="Long M."/>
            <person name="Low L."/>
            <person name="Lozovsky E."/>
            <person name="Lu J."/>
            <person name="Luo M."/>
            <person name="Machado C.A."/>
            <person name="Makalowski W."/>
            <person name="Marzo M."/>
            <person name="Matsuda M."/>
            <person name="Matzkin L."/>
            <person name="McAllister B."/>
            <person name="McBride C.S."/>
            <person name="McKernan B."/>
            <person name="McKernan K."/>
            <person name="Mendez-Lago M."/>
            <person name="Minx P."/>
            <person name="Mollenhauer M.U."/>
            <person name="Montooth K."/>
            <person name="Mount S.M."/>
            <person name="Mu X."/>
            <person name="Myers E."/>
            <person name="Negre B."/>
            <person name="Newfeld S."/>
            <person name="Nielsen R."/>
            <person name="Noor M.A."/>
            <person name="O'Grady P."/>
            <person name="Pachter L."/>
            <person name="Papaceit M."/>
            <person name="Parisi M.J."/>
            <person name="Parisi M."/>
            <person name="Parts L."/>
            <person name="Pedersen J.S."/>
            <person name="Pesole G."/>
            <person name="Phillippy A.M."/>
            <person name="Ponting C.P."/>
            <person name="Pop M."/>
            <person name="Porcelli D."/>
            <person name="Powell J.R."/>
            <person name="Prohaska S."/>
            <person name="Pruitt K."/>
            <person name="Puig M."/>
            <person name="Quesneville H."/>
            <person name="Ram K.R."/>
            <person name="Rand D."/>
            <person name="Rasmussen M.D."/>
            <person name="Reed L.K."/>
            <person name="Reenan R."/>
            <person name="Reily A."/>
            <person name="Remington K.A."/>
            <person name="Rieger T.T."/>
            <person name="Ritchie M.G."/>
            <person name="Robin C."/>
            <person name="Rogers Y.H."/>
            <person name="Rohde C."/>
            <person name="Rozas J."/>
            <person name="Rubenfield M.J."/>
            <person name="Ruiz A."/>
            <person name="Russo S."/>
            <person name="Salzberg S.L."/>
            <person name="Sanchez-Gracia A."/>
            <person name="Saranga D.J."/>
            <person name="Sato H."/>
            <person name="Schaeffer S.W."/>
            <person name="Schatz M.C."/>
            <person name="Schlenke T."/>
            <person name="Schwartz R."/>
            <person name="Segarra C."/>
            <person name="Singh R.S."/>
            <person name="Sirot L."/>
            <person name="Sirota M."/>
            <person name="Sisneros N.B."/>
            <person name="Smith C.D."/>
            <person name="Smith T.F."/>
            <person name="Spieth J."/>
            <person name="Stage D.E."/>
            <person name="Stark A."/>
            <person name="Stephan W."/>
            <person name="Strausberg R.L."/>
            <person name="Strempel S."/>
            <person name="Sturgill D."/>
            <person name="Sutton G."/>
            <person name="Sutton G.G."/>
            <person name="Tao W."/>
            <person name="Teichmann S."/>
            <person name="Tobari Y.N."/>
            <person name="Tomimura Y."/>
            <person name="Tsolas J.M."/>
            <person name="Valente V.L."/>
            <person name="Venter E."/>
            <person name="Venter J.C."/>
            <person name="Vicario S."/>
            <person name="Vieira F.G."/>
            <person name="Vilella A.J."/>
            <person name="Villasante A."/>
            <person name="Walenz B."/>
            <person name="Wang J."/>
            <person name="Wasserman M."/>
            <person name="Watts T."/>
            <person name="Wilson D."/>
            <person name="Wilson R.K."/>
            <person name="Wing R.A."/>
            <person name="Wolfner M.F."/>
            <person name="Wong A."/>
            <person name="Wong G.K."/>
            <person name="Wu C.I."/>
            <person name="Wu G."/>
            <person name="Yamamoto D."/>
            <person name="Yang H.P."/>
            <person name="Yang S.P."/>
            <person name="Yorke J.A."/>
            <person name="Yoshida K."/>
            <person name="Zdobnov E."/>
            <person name="Zhang P."/>
            <person name="Zhang Y."/>
            <person name="Zimin A.V."/>
            <person name="Baldwin J."/>
            <person name="Abdouelleil A."/>
            <person name="Abdulkadir J."/>
            <person name="Abebe A."/>
            <person name="Abera B."/>
            <person name="Abreu J."/>
            <person name="Acer S.C."/>
            <person name="Aftuck L."/>
            <person name="Alexander A."/>
            <person name="An P."/>
            <person name="Anderson E."/>
            <person name="Anderson S."/>
            <person name="Arachi H."/>
            <person name="Azer M."/>
            <person name="Bachantsang P."/>
            <person name="Barry A."/>
            <person name="Bayul T."/>
            <person name="Berlin A."/>
            <person name="Bessette D."/>
            <person name="Bloom T."/>
            <person name="Blye J."/>
            <person name="Boguslavskiy L."/>
            <person name="Bonnet C."/>
            <person name="Boukhgalter B."/>
            <person name="Bourzgui I."/>
            <person name="Brown A."/>
            <person name="Cahill P."/>
            <person name="Channer S."/>
            <person name="Cheshatsang Y."/>
            <person name="Chuda L."/>
            <person name="Citroen M."/>
            <person name="Collymore A."/>
            <person name="Cooke P."/>
            <person name="Costello M."/>
            <person name="D'Aco K."/>
            <person name="Daza R."/>
            <person name="De Haan G."/>
            <person name="DeGray S."/>
            <person name="DeMaso C."/>
            <person name="Dhargay N."/>
            <person name="Dooley K."/>
            <person name="Dooley E."/>
            <person name="Doricent M."/>
            <person name="Dorje P."/>
            <person name="Dorjee K."/>
            <person name="Dupes A."/>
            <person name="Elong R."/>
            <person name="Falk J."/>
            <person name="Farina A."/>
            <person name="Faro S."/>
            <person name="Ferguson D."/>
            <person name="Fisher S."/>
            <person name="Foley C.D."/>
            <person name="Franke A."/>
            <person name="Friedrich D."/>
            <person name="Gadbois L."/>
            <person name="Gearin G."/>
            <person name="Gearin C.R."/>
            <person name="Giannoukos G."/>
            <person name="Goode T."/>
            <person name="Graham J."/>
            <person name="Grandbois E."/>
            <person name="Grewal S."/>
            <person name="Gyaltsen K."/>
            <person name="Hafez N."/>
            <person name="Hagos B."/>
            <person name="Hall J."/>
            <person name="Henson C."/>
            <person name="Hollinger A."/>
            <person name="Honan T."/>
            <person name="Huard M.D."/>
            <person name="Hughes L."/>
            <person name="Hurhula B."/>
            <person name="Husby M.E."/>
            <person name="Kamat A."/>
            <person name="Kanga B."/>
            <person name="Kashin S."/>
            <person name="Khazanovich D."/>
            <person name="Kisner P."/>
            <person name="Lance K."/>
            <person name="Lara M."/>
            <person name="Lee W."/>
            <person name="Lennon N."/>
            <person name="Letendre F."/>
            <person name="LeVine R."/>
            <person name="Lipovsky A."/>
            <person name="Liu X."/>
            <person name="Liu J."/>
            <person name="Liu S."/>
            <person name="Lokyitsang T."/>
            <person name="Lokyitsang Y."/>
            <person name="Lubonja R."/>
            <person name="Lui A."/>
            <person name="MacDonald P."/>
            <person name="Magnisalis V."/>
            <person name="Maru K."/>
            <person name="Matthews C."/>
            <person name="McCusker W."/>
            <person name="McDonough S."/>
            <person name="Mehta T."/>
            <person name="Meldrim J."/>
            <person name="Meneus L."/>
            <person name="Mihai O."/>
            <person name="Mihalev A."/>
            <person name="Mihova T."/>
            <person name="Mittelman R."/>
            <person name="Mlenga V."/>
            <person name="Montmayeur A."/>
            <person name="Mulrain L."/>
            <person name="Navidi A."/>
            <person name="Naylor J."/>
            <person name="Negash T."/>
            <person name="Nguyen T."/>
            <person name="Nguyen N."/>
            <person name="Nicol R."/>
            <person name="Norbu C."/>
            <person name="Norbu N."/>
            <person name="Novod N."/>
            <person name="O'Neill B."/>
            <person name="Osman S."/>
            <person name="Markiewicz E."/>
            <person name="Oyono O.L."/>
            <person name="Patti C."/>
            <person name="Phunkhang P."/>
            <person name="Pierre F."/>
            <person name="Priest M."/>
            <person name="Raghuraman S."/>
            <person name="Rege F."/>
            <person name="Reyes R."/>
            <person name="Rise C."/>
            <person name="Rogov P."/>
            <person name="Ross K."/>
            <person name="Ryan E."/>
            <person name="Settipalli S."/>
            <person name="Shea T."/>
            <person name="Sherpa N."/>
            <person name="Shi L."/>
            <person name="Shih D."/>
            <person name="Sparrow T."/>
            <person name="Spaulding J."/>
            <person name="Stalker J."/>
            <person name="Stange-Thomann N."/>
            <person name="Stavropoulos S."/>
            <person name="Stone C."/>
            <person name="Strader C."/>
            <person name="Tesfaye S."/>
            <person name="Thomson T."/>
            <person name="Thoulutsang Y."/>
            <person name="Thoulutsang D."/>
            <person name="Topham K."/>
            <person name="Topping I."/>
            <person name="Tsamla T."/>
            <person name="Vassiliev H."/>
            <person name="Vo A."/>
            <person name="Wangchuk T."/>
            <person name="Wangdi T."/>
            <person name="Weiand M."/>
            <person name="Wilkinson J."/>
            <person name="Wilson A."/>
            <person name="Yadav S."/>
            <person name="Young G."/>
            <person name="Yu Q."/>
            <person name="Zembek L."/>
            <person name="Zhong D."/>
            <person name="Zimmer A."/>
            <person name="Zwirko Z."/>
            <person name="Jaffe D.B."/>
            <person name="Alvarez P."/>
            <person name="Brockman W."/>
            <person name="Butler J."/>
            <person name="Chin C."/>
            <person name="Gnerre S."/>
            <person name="Grabherr M."/>
            <person name="Kleber M."/>
            <person name="Mauceli E."/>
            <person name="MacCallum I."/>
        </authorList>
    </citation>
    <scope>NUCLEOTIDE SEQUENCE [LARGE SCALE GENOMIC DNA]</scope>
    <source>
        <strain evidence="3">Rob3c / Tucson 14021-0248.25</strain>
    </source>
</reference>
<accession>B4II05</accession>
<evidence type="ECO:0000313" key="2">
    <source>
        <dbReference type="EMBL" id="EDW49531.1"/>
    </source>
</evidence>
<evidence type="ECO:0000256" key="1">
    <source>
        <dbReference type="SAM" id="MobiDB-lite"/>
    </source>
</evidence>
<organism evidence="3">
    <name type="scientific">Drosophila sechellia</name>
    <name type="common">Fruit fly</name>
    <dbReference type="NCBI Taxonomy" id="7238"/>
    <lineage>
        <taxon>Eukaryota</taxon>
        <taxon>Metazoa</taxon>
        <taxon>Ecdysozoa</taxon>
        <taxon>Arthropoda</taxon>
        <taxon>Hexapoda</taxon>
        <taxon>Insecta</taxon>
        <taxon>Pterygota</taxon>
        <taxon>Neoptera</taxon>
        <taxon>Endopterygota</taxon>
        <taxon>Diptera</taxon>
        <taxon>Brachycera</taxon>
        <taxon>Muscomorpha</taxon>
        <taxon>Ephydroidea</taxon>
        <taxon>Drosophilidae</taxon>
        <taxon>Drosophila</taxon>
        <taxon>Sophophora</taxon>
    </lineage>
</organism>
<sequence>MPRKCRPPERQTECAAQQHVDGSLRDSPDSGQWCRPGPSVHPSSRSEDLELQTFWLYYEFIYLSNNHRHSSIDVADAEVPCVFMLLFSPHPQGAAT</sequence>
<feature type="region of interest" description="Disordered" evidence="1">
    <location>
        <begin position="1"/>
        <end position="46"/>
    </location>
</feature>
<evidence type="ECO:0000313" key="3">
    <source>
        <dbReference type="Proteomes" id="UP000001292"/>
    </source>
</evidence>